<dbReference type="AlphaFoldDB" id="X1S6V6"/>
<protein>
    <submittedName>
        <fullName evidence="2">Uncharacterized protein</fullName>
    </submittedName>
</protein>
<feature type="compositionally biased region" description="Basic and acidic residues" evidence="1">
    <location>
        <begin position="244"/>
        <end position="256"/>
    </location>
</feature>
<dbReference type="Pfam" id="PF23977">
    <property type="entry name" value="Pam3_Gp34"/>
    <property type="match status" value="1"/>
</dbReference>
<feature type="region of interest" description="Disordered" evidence="1">
    <location>
        <begin position="215"/>
        <end position="304"/>
    </location>
</feature>
<organism evidence="2">
    <name type="scientific">marine sediment metagenome</name>
    <dbReference type="NCBI Taxonomy" id="412755"/>
    <lineage>
        <taxon>unclassified sequences</taxon>
        <taxon>metagenomes</taxon>
        <taxon>ecological metagenomes</taxon>
    </lineage>
</organism>
<proteinExistence type="predicted"/>
<reference evidence="2" key="1">
    <citation type="journal article" date="2014" name="Front. Microbiol.">
        <title>High frequency of phylogenetically diverse reductive dehalogenase-homologous genes in deep subseafloor sedimentary metagenomes.</title>
        <authorList>
            <person name="Kawai M."/>
            <person name="Futagami T."/>
            <person name="Toyoda A."/>
            <person name="Takaki Y."/>
            <person name="Nishi S."/>
            <person name="Hori S."/>
            <person name="Arai W."/>
            <person name="Tsubouchi T."/>
            <person name="Morono Y."/>
            <person name="Uchiyama I."/>
            <person name="Ito T."/>
            <person name="Fujiyama A."/>
            <person name="Inagaki F."/>
            <person name="Takami H."/>
        </authorList>
    </citation>
    <scope>NUCLEOTIDE SEQUENCE</scope>
    <source>
        <strain evidence="2">Expedition CK06-06</strain>
    </source>
</reference>
<gene>
    <name evidence="2" type="ORF">S12H4_03389</name>
</gene>
<feature type="compositionally biased region" description="Basic and acidic residues" evidence="1">
    <location>
        <begin position="285"/>
        <end position="296"/>
    </location>
</feature>
<name>X1S6V6_9ZZZZ</name>
<evidence type="ECO:0000256" key="1">
    <source>
        <dbReference type="SAM" id="MobiDB-lite"/>
    </source>
</evidence>
<comment type="caution">
    <text evidence="2">The sequence shown here is derived from an EMBL/GenBank/DDBJ whole genome shotgun (WGS) entry which is preliminary data.</text>
</comment>
<accession>X1S6V6</accession>
<dbReference type="InterPro" id="IPR056957">
    <property type="entry name" value="Pam3_Gp34-like"/>
</dbReference>
<evidence type="ECO:0000313" key="2">
    <source>
        <dbReference type="EMBL" id="GAI71175.1"/>
    </source>
</evidence>
<dbReference type="EMBL" id="BARW01000944">
    <property type="protein sequence ID" value="GAI71175.1"/>
    <property type="molecule type" value="Genomic_DNA"/>
</dbReference>
<sequence>MSEQPERKMDEYGPEEMAIPEWRLLQKVGGDWAKGLGGKAGQFFNKTTDELADELNIVVVDILMGRAKWGTEISDAGPVCASMDAKTNISIYNDDCLKCPDRLDAPWSVDATERRTKCCLNYSILGIDIDHDLMPIMLRAHGTSALASRQLITQLKMNRALRGEYYRALVNIKCQEKNTPFGTTYVIHPKIVQLITDESRAKELQIESNKLLGAPIPLPVGRPEEEAGPEPLGYTPTGTPFYSEEERDRLMAKEEAPVELSPLGKEETAPSAEAPGKTLAAAKPPEPKKEEKKEPTKAPLDLDF</sequence>